<name>A0A8J2Q8F7_9BILA</name>
<sequence length="102" mass="11336">MDSYPSWFGQNLNSSIDNGDICGNPPPEQPPTNCRELHGWLNSTSSLDTTYGSLCNRNVLNNNLLGLQPSQAATRCNSAEEIGRINCFNSSWNNKECWDINL</sequence>
<protein>
    <submittedName>
        <fullName evidence="1">Uncharacterized protein</fullName>
    </submittedName>
</protein>
<evidence type="ECO:0000313" key="1">
    <source>
        <dbReference type="EMBL" id="CAG9537480.1"/>
    </source>
</evidence>
<proteinExistence type="predicted"/>
<accession>A0A8J2Q8F7</accession>
<gene>
    <name evidence="1" type="ORF">CJOHNSTONI_LOCUS7290</name>
</gene>
<keyword evidence="2" id="KW-1185">Reference proteome</keyword>
<feature type="non-terminal residue" evidence="1">
    <location>
        <position position="102"/>
    </location>
</feature>
<dbReference type="AlphaFoldDB" id="A0A8J2Q8F7"/>
<comment type="caution">
    <text evidence="1">The sequence shown here is derived from an EMBL/GenBank/DDBJ whole genome shotgun (WGS) entry which is preliminary data.</text>
</comment>
<feature type="non-terminal residue" evidence="1">
    <location>
        <position position="1"/>
    </location>
</feature>
<dbReference type="Proteomes" id="UP000746747">
    <property type="component" value="Unassembled WGS sequence"/>
</dbReference>
<evidence type="ECO:0000313" key="2">
    <source>
        <dbReference type="Proteomes" id="UP000746747"/>
    </source>
</evidence>
<reference evidence="1" key="1">
    <citation type="submission" date="2021-09" db="EMBL/GenBank/DDBJ databases">
        <authorList>
            <consortium name="Pathogen Informatics"/>
        </authorList>
    </citation>
    <scope>NUCLEOTIDE SEQUENCE</scope>
</reference>
<dbReference type="EMBL" id="CAKAEH010001551">
    <property type="protein sequence ID" value="CAG9537480.1"/>
    <property type="molecule type" value="Genomic_DNA"/>
</dbReference>
<organism evidence="1 2">
    <name type="scientific">Cercopithifilaria johnstoni</name>
    <dbReference type="NCBI Taxonomy" id="2874296"/>
    <lineage>
        <taxon>Eukaryota</taxon>
        <taxon>Metazoa</taxon>
        <taxon>Ecdysozoa</taxon>
        <taxon>Nematoda</taxon>
        <taxon>Chromadorea</taxon>
        <taxon>Rhabditida</taxon>
        <taxon>Spirurina</taxon>
        <taxon>Spiruromorpha</taxon>
        <taxon>Filarioidea</taxon>
        <taxon>Onchocercidae</taxon>
        <taxon>Cercopithifilaria</taxon>
    </lineage>
</organism>